<feature type="region of interest" description="Disordered" evidence="1">
    <location>
        <begin position="163"/>
        <end position="194"/>
    </location>
</feature>
<proteinExistence type="predicted"/>
<dbReference type="AlphaFoldDB" id="A0AAV1TSR7"/>
<feature type="region of interest" description="Disordered" evidence="1">
    <location>
        <begin position="109"/>
        <end position="148"/>
    </location>
</feature>
<evidence type="ECO:0000313" key="2">
    <source>
        <dbReference type="EMBL" id="CAK7924059.1"/>
    </source>
</evidence>
<dbReference type="Proteomes" id="UP001162060">
    <property type="component" value="Unassembled WGS sequence"/>
</dbReference>
<sequence>MQFCGFGVSVAHQYYHAKKRSDESPLDYLYRLYVIGLGAKIKIKDGPPKVHKEHVEHYIETLDDLELADQLTIFRRVDVNKLEDVLRFRQRTKAWRGKLLFRSIKLSQEAPVPPDRPREVNRRSAYAVRTTLEEPSSEDLSSDDSGGQSDLRQIYFIGMEGQRESGAKTRRVRPTREDEYHRYQEGDQRALPSPAAQYQKCAHCRSRKHDMKFGLLETTQV</sequence>
<name>A0AAV1TSR7_9STRA</name>
<accession>A0AAV1TSR7</accession>
<protein>
    <submittedName>
        <fullName evidence="2">Uncharacterized protein</fullName>
    </submittedName>
</protein>
<reference evidence="2" key="1">
    <citation type="submission" date="2024-01" db="EMBL/GenBank/DDBJ databases">
        <authorList>
            <person name="Webb A."/>
        </authorList>
    </citation>
    <scope>NUCLEOTIDE SEQUENCE</scope>
    <source>
        <strain evidence="2">Pm1</strain>
    </source>
</reference>
<organism evidence="2 3">
    <name type="scientific">Peronospora matthiolae</name>
    <dbReference type="NCBI Taxonomy" id="2874970"/>
    <lineage>
        <taxon>Eukaryota</taxon>
        <taxon>Sar</taxon>
        <taxon>Stramenopiles</taxon>
        <taxon>Oomycota</taxon>
        <taxon>Peronosporomycetes</taxon>
        <taxon>Peronosporales</taxon>
        <taxon>Peronosporaceae</taxon>
        <taxon>Peronospora</taxon>
    </lineage>
</organism>
<evidence type="ECO:0000256" key="1">
    <source>
        <dbReference type="SAM" id="MobiDB-lite"/>
    </source>
</evidence>
<feature type="compositionally biased region" description="Basic and acidic residues" evidence="1">
    <location>
        <begin position="174"/>
        <end position="188"/>
    </location>
</feature>
<comment type="caution">
    <text evidence="2">The sequence shown here is derived from an EMBL/GenBank/DDBJ whole genome shotgun (WGS) entry which is preliminary data.</text>
</comment>
<gene>
    <name evidence="2" type="ORF">PM001_LOCUS9209</name>
</gene>
<evidence type="ECO:0000313" key="3">
    <source>
        <dbReference type="Proteomes" id="UP001162060"/>
    </source>
</evidence>
<dbReference type="EMBL" id="CAKLBY020000072">
    <property type="protein sequence ID" value="CAK7924059.1"/>
    <property type="molecule type" value="Genomic_DNA"/>
</dbReference>